<dbReference type="AlphaFoldDB" id="A0A1E8PJ57"/>
<gene>
    <name evidence="1" type="ORF">BA896_022710</name>
</gene>
<dbReference type="Proteomes" id="UP000092634">
    <property type="component" value="Unassembled WGS sequence"/>
</dbReference>
<proteinExistence type="predicted"/>
<evidence type="ECO:0000313" key="1">
    <source>
        <dbReference type="EMBL" id="OFJ46372.1"/>
    </source>
</evidence>
<accession>A0A1E8PJ57</accession>
<comment type="caution">
    <text evidence="1">The sequence shown here is derived from an EMBL/GenBank/DDBJ whole genome shotgun (WGS) entry which is preliminary data.</text>
</comment>
<reference evidence="1 2" key="1">
    <citation type="submission" date="2016-10" db="EMBL/GenBank/DDBJ databases">
        <title>Updated version of Genome Assembly of Janthinobacterium lividum ERGS5:01.</title>
        <authorList>
            <person name="Kumar R."/>
            <person name="Acharya V."/>
            <person name="Singh D."/>
        </authorList>
    </citation>
    <scope>NUCLEOTIDE SEQUENCE [LARGE SCALE GENOMIC DNA]</scope>
    <source>
        <strain evidence="1 2">ERGS5:01</strain>
    </source>
</reference>
<dbReference type="EMBL" id="MAQB02000015">
    <property type="protein sequence ID" value="OFJ46372.1"/>
    <property type="molecule type" value="Genomic_DNA"/>
</dbReference>
<organism evidence="1 2">
    <name type="scientific">Janthinobacterium lividum</name>
    <dbReference type="NCBI Taxonomy" id="29581"/>
    <lineage>
        <taxon>Bacteria</taxon>
        <taxon>Pseudomonadati</taxon>
        <taxon>Pseudomonadota</taxon>
        <taxon>Betaproteobacteria</taxon>
        <taxon>Burkholderiales</taxon>
        <taxon>Oxalobacteraceae</taxon>
        <taxon>Janthinobacterium</taxon>
    </lineage>
</organism>
<sequence>MALAFFALATVGLMEAKAATDYNWTQVSRWREGVRYNQDGATIYPQEWYPAKGYDVRPHKQLYKMFPSWSSEMAITRPPATTCGRPCSTLPM</sequence>
<protein>
    <submittedName>
        <fullName evidence="1">Uncharacterized protein</fullName>
    </submittedName>
</protein>
<name>A0A1E8PJ57_9BURK</name>
<evidence type="ECO:0000313" key="2">
    <source>
        <dbReference type="Proteomes" id="UP000092634"/>
    </source>
</evidence>